<keyword evidence="3" id="KW-1185">Reference proteome</keyword>
<accession>H5TIG3</accession>
<protein>
    <submittedName>
        <fullName evidence="2">Uncharacterized protein</fullName>
    </submittedName>
</protein>
<comment type="caution">
    <text evidence="2">The sequence shown here is derived from an EMBL/GenBank/DDBJ whole genome shotgun (WGS) entry which is preliminary data.</text>
</comment>
<proteinExistence type="predicted"/>
<organism evidence="2 3">
    <name type="scientific">Gordonia otitidis (strain DSM 44809 / CCUG 52243 / JCM 12355 / NBRC 100426 / IFM 10032)</name>
    <dbReference type="NCBI Taxonomy" id="1108044"/>
    <lineage>
        <taxon>Bacteria</taxon>
        <taxon>Bacillati</taxon>
        <taxon>Actinomycetota</taxon>
        <taxon>Actinomycetes</taxon>
        <taxon>Mycobacteriales</taxon>
        <taxon>Gordoniaceae</taxon>
        <taxon>Gordonia</taxon>
    </lineage>
</organism>
<feature type="region of interest" description="Disordered" evidence="1">
    <location>
        <begin position="167"/>
        <end position="194"/>
    </location>
</feature>
<sequence>MIPQCLPHTLYDEHFADSFDVLDITGRIYIALCCACRIPGITSWADAGHAIGISAADAKQIPMNVSPHTRITNAELLRRLTTLDSDLDPHINYRQRERTVRRMATTRRWYHQWRRTQYRRTQGDSGYHNACEWHWQHHACGLPFTEEWSREWDVDRRHRYRKWALAVPASPNGDPGSESPDRRGDSGLVCNVGPRSVDSQTRLITRIVSPRSSE</sequence>
<reference evidence="2" key="1">
    <citation type="submission" date="2012-02" db="EMBL/GenBank/DDBJ databases">
        <title>Whole genome shotgun sequence of Gordonia otitidis NBRC 100426.</title>
        <authorList>
            <person name="Yoshida I."/>
            <person name="Hosoyama A."/>
            <person name="Tsuchikane K."/>
            <person name="Katsumata H."/>
            <person name="Yamazaki S."/>
            <person name="Fujita N."/>
        </authorList>
    </citation>
    <scope>NUCLEOTIDE SEQUENCE [LARGE SCALE GENOMIC DNA]</scope>
    <source>
        <strain evidence="2">NBRC 100426</strain>
    </source>
</reference>
<dbReference type="STRING" id="1108044.GOOTI_058_00090"/>
<dbReference type="AlphaFoldDB" id="H5TIG3"/>
<evidence type="ECO:0000313" key="3">
    <source>
        <dbReference type="Proteomes" id="UP000005038"/>
    </source>
</evidence>
<evidence type="ECO:0000256" key="1">
    <source>
        <dbReference type="SAM" id="MobiDB-lite"/>
    </source>
</evidence>
<dbReference type="EMBL" id="BAFB01000058">
    <property type="protein sequence ID" value="GAB33271.1"/>
    <property type="molecule type" value="Genomic_DNA"/>
</dbReference>
<evidence type="ECO:0000313" key="2">
    <source>
        <dbReference type="EMBL" id="GAB33271.1"/>
    </source>
</evidence>
<gene>
    <name evidence="2" type="ORF">GOOTI_058_00090</name>
</gene>
<name>H5TIG3_GORO1</name>
<dbReference type="RefSeq" id="WP_007237529.1">
    <property type="nucleotide sequence ID" value="NZ_BAFB01000058.1"/>
</dbReference>
<dbReference type="Proteomes" id="UP000005038">
    <property type="component" value="Unassembled WGS sequence"/>
</dbReference>